<evidence type="ECO:0000256" key="2">
    <source>
        <dbReference type="ARBA" id="ARBA00022679"/>
    </source>
</evidence>
<evidence type="ECO:0000256" key="3">
    <source>
        <dbReference type="ARBA" id="ARBA00023315"/>
    </source>
</evidence>
<accession>A0A1Q6FAU5</accession>
<proteinExistence type="inferred from homology"/>
<keyword evidence="2 4" id="KW-0808">Transferase</keyword>
<dbReference type="STRING" id="28117.BHV66_03170"/>
<comment type="similarity">
    <text evidence="1">Belongs to the transferase hexapeptide repeat family.</text>
</comment>
<dbReference type="InterPro" id="IPR001451">
    <property type="entry name" value="Hexapep"/>
</dbReference>
<sequence>MYYSCLSGYGSWIGIESKIEDVPVFPHGMYGIFVSDGAEIGKNAVIFQQVTIGSNTLADSRKQGSPVIGDNVYIGSGAKIIGNIRIGNNVRIGANCIVVEDIEDNSVVVMNKPRIIKKTHGQNNTFITRGELKSQDRHDNH</sequence>
<dbReference type="Pfam" id="PF00132">
    <property type="entry name" value="Hexapep"/>
    <property type="match status" value="1"/>
</dbReference>
<keyword evidence="3" id="KW-0012">Acyltransferase</keyword>
<gene>
    <name evidence="4" type="ORF">BHV66_03170</name>
</gene>
<dbReference type="PIRSF" id="PIRSF000441">
    <property type="entry name" value="CysE"/>
    <property type="match status" value="1"/>
</dbReference>
<dbReference type="CDD" id="cd03354">
    <property type="entry name" value="LbH_SAT"/>
    <property type="match status" value="1"/>
</dbReference>
<organism evidence="4 5">
    <name type="scientific">Alistipes putredinis</name>
    <dbReference type="NCBI Taxonomy" id="28117"/>
    <lineage>
        <taxon>Bacteria</taxon>
        <taxon>Pseudomonadati</taxon>
        <taxon>Bacteroidota</taxon>
        <taxon>Bacteroidia</taxon>
        <taxon>Bacteroidales</taxon>
        <taxon>Rikenellaceae</taxon>
        <taxon>Alistipes</taxon>
    </lineage>
</organism>
<dbReference type="GO" id="GO:0005737">
    <property type="term" value="C:cytoplasm"/>
    <property type="evidence" value="ECO:0007669"/>
    <property type="project" value="InterPro"/>
</dbReference>
<dbReference type="PANTHER" id="PTHR42811">
    <property type="entry name" value="SERINE ACETYLTRANSFERASE"/>
    <property type="match status" value="1"/>
</dbReference>
<evidence type="ECO:0000313" key="4">
    <source>
        <dbReference type="EMBL" id="OKY96004.1"/>
    </source>
</evidence>
<dbReference type="AlphaFoldDB" id="A0A1Q6FAU5"/>
<reference evidence="4 5" key="1">
    <citation type="journal article" date="2016" name="Nat. Biotechnol.">
        <title>Measurement of bacterial replication rates in microbial communities.</title>
        <authorList>
            <person name="Brown C.T."/>
            <person name="Olm M.R."/>
            <person name="Thomas B.C."/>
            <person name="Banfield J.F."/>
        </authorList>
    </citation>
    <scope>NUCLEOTIDE SEQUENCE [LARGE SCALE GENOMIC DNA]</scope>
    <source>
        <strain evidence="4">CAG:67_53_122</strain>
    </source>
</reference>
<dbReference type="EMBL" id="MNQH01000003">
    <property type="protein sequence ID" value="OKY96004.1"/>
    <property type="molecule type" value="Genomic_DNA"/>
</dbReference>
<name>A0A1Q6FAU5_9BACT</name>
<evidence type="ECO:0000313" key="5">
    <source>
        <dbReference type="Proteomes" id="UP000187417"/>
    </source>
</evidence>
<evidence type="ECO:0000256" key="1">
    <source>
        <dbReference type="ARBA" id="ARBA00007274"/>
    </source>
</evidence>
<protein>
    <submittedName>
        <fullName evidence="4">Serine acetyltransferase</fullName>
    </submittedName>
</protein>
<comment type="caution">
    <text evidence="4">The sequence shown here is derived from an EMBL/GenBank/DDBJ whole genome shotgun (WGS) entry which is preliminary data.</text>
</comment>
<dbReference type="SUPFAM" id="SSF51161">
    <property type="entry name" value="Trimeric LpxA-like enzymes"/>
    <property type="match status" value="1"/>
</dbReference>
<dbReference type="GO" id="GO:0009001">
    <property type="term" value="F:serine O-acetyltransferase activity"/>
    <property type="evidence" value="ECO:0007669"/>
    <property type="project" value="InterPro"/>
</dbReference>
<dbReference type="InterPro" id="IPR005881">
    <property type="entry name" value="Ser_O-AcTrfase"/>
</dbReference>
<dbReference type="Gene3D" id="2.160.10.10">
    <property type="entry name" value="Hexapeptide repeat proteins"/>
    <property type="match status" value="1"/>
</dbReference>
<dbReference type="GO" id="GO:0006535">
    <property type="term" value="P:cysteine biosynthetic process from serine"/>
    <property type="evidence" value="ECO:0007669"/>
    <property type="project" value="InterPro"/>
</dbReference>
<dbReference type="InterPro" id="IPR045304">
    <property type="entry name" value="LbH_SAT"/>
</dbReference>
<dbReference type="InterPro" id="IPR011004">
    <property type="entry name" value="Trimer_LpxA-like_sf"/>
</dbReference>
<dbReference type="Proteomes" id="UP000187417">
    <property type="component" value="Unassembled WGS sequence"/>
</dbReference>